<accession>A0A1V6U9S6</accession>
<protein>
    <submittedName>
        <fullName evidence="1">Uncharacterized protein</fullName>
    </submittedName>
</protein>
<feature type="non-terminal residue" evidence="1">
    <location>
        <position position="1"/>
    </location>
</feature>
<proteinExistence type="predicted"/>
<dbReference type="Proteomes" id="UP000191691">
    <property type="component" value="Unassembled WGS sequence"/>
</dbReference>
<dbReference type="EMBL" id="MOOB01000832">
    <property type="protein sequence ID" value="OQE35267.1"/>
    <property type="molecule type" value="Genomic_DNA"/>
</dbReference>
<gene>
    <name evidence="1" type="ORF">PENNAL_c0832G05027</name>
</gene>
<dbReference type="AlphaFoldDB" id="A0A1V6U9S6"/>
<comment type="caution">
    <text evidence="1">The sequence shown here is derived from an EMBL/GenBank/DDBJ whole genome shotgun (WGS) entry which is preliminary data.</text>
</comment>
<name>A0A1V6U9S6_PENNA</name>
<feature type="non-terminal residue" evidence="1">
    <location>
        <position position="196"/>
    </location>
</feature>
<keyword evidence="2" id="KW-1185">Reference proteome</keyword>
<organism evidence="1 2">
    <name type="scientific">Penicillium nalgiovense</name>
    <dbReference type="NCBI Taxonomy" id="60175"/>
    <lineage>
        <taxon>Eukaryota</taxon>
        <taxon>Fungi</taxon>
        <taxon>Dikarya</taxon>
        <taxon>Ascomycota</taxon>
        <taxon>Pezizomycotina</taxon>
        <taxon>Eurotiomycetes</taxon>
        <taxon>Eurotiomycetidae</taxon>
        <taxon>Eurotiales</taxon>
        <taxon>Aspergillaceae</taxon>
        <taxon>Penicillium</taxon>
    </lineage>
</organism>
<evidence type="ECO:0000313" key="1">
    <source>
        <dbReference type="EMBL" id="OQE35267.1"/>
    </source>
</evidence>
<reference evidence="2" key="1">
    <citation type="journal article" date="2017" name="Nat. Microbiol.">
        <title>Global analysis of biosynthetic gene clusters reveals vast potential of secondary metabolite production in Penicillium species.</title>
        <authorList>
            <person name="Nielsen J.C."/>
            <person name="Grijseels S."/>
            <person name="Prigent S."/>
            <person name="Ji B."/>
            <person name="Dainat J."/>
            <person name="Nielsen K.F."/>
            <person name="Frisvad J.C."/>
            <person name="Workman M."/>
            <person name="Nielsen J."/>
        </authorList>
    </citation>
    <scope>NUCLEOTIDE SEQUENCE [LARGE SCALE GENOMIC DNA]</scope>
    <source>
        <strain evidence="2">IBT 13039</strain>
    </source>
</reference>
<evidence type="ECO:0000313" key="2">
    <source>
        <dbReference type="Proteomes" id="UP000191691"/>
    </source>
</evidence>
<sequence>GLVELPPERELHRTNPFGVHWIARRVQHLAVGPQTAEAAPVPADVAGGGRVQDPPGLRCKSAGPADLPPGWMGMVPGRVYFALFLLALRDHMAALLTPISDRGWVDRILVILDGIHNQDVFRSDLRKQDRNICLVANGSWGDGIQSIYEQPYAINKFSRATATPAGRFTKLGKQFAKRGELYTPVPFFKFIPEVTG</sequence>